<feature type="chain" id="PRO_5041470894" evidence="2">
    <location>
        <begin position="26"/>
        <end position="532"/>
    </location>
</feature>
<name>A0AA38NVH3_9AGAR</name>
<feature type="compositionally biased region" description="Gly residues" evidence="1">
    <location>
        <begin position="187"/>
        <end position="200"/>
    </location>
</feature>
<accession>A0AA38NVH3</accession>
<evidence type="ECO:0000256" key="1">
    <source>
        <dbReference type="SAM" id="MobiDB-lite"/>
    </source>
</evidence>
<gene>
    <name evidence="3" type="ORF">F5878DRAFT_647766</name>
</gene>
<feature type="region of interest" description="Disordered" evidence="1">
    <location>
        <begin position="48"/>
        <end position="85"/>
    </location>
</feature>
<feature type="compositionally biased region" description="Polar residues" evidence="1">
    <location>
        <begin position="51"/>
        <end position="81"/>
    </location>
</feature>
<feature type="signal peptide" evidence="2">
    <location>
        <begin position="1"/>
        <end position="25"/>
    </location>
</feature>
<evidence type="ECO:0000256" key="2">
    <source>
        <dbReference type="SAM" id="SignalP"/>
    </source>
</evidence>
<sequence>MHITKGVLPGTLLLWIFTISVSVSAVPVESAMDRERAVQDGLARAGDNVATAKSSTINNHPPAESDTNNNNPTIAKSNTDANPPPVHFLSAEDKVEADEKDAIAKAIEKKNWLDRVPLKIRNRLSLFLSKEFGVDTTVAFERGSLWEGDTGKAFRVFCRVPVPNDQKNHWRTKKNERLYPKKDEEGGQGGGGGSGKQGEGGPEDYEWLKRPKWFYDWLYDWVEYEIPADVENHLPTLEDPPRVGNKTDKIMQKAEEFFDRKKQSGRKKKSGRKAQPKSEKVGEAIVPKPLLDEGDGTSSHRQQFDHTQKVDWPVKTEDGGDENRKPSIGHSKGDDQGSKGDSMLSKKQKSRSKQTLSDESKPQVDSHRLEGTNIPKPSSAYASKDKGDGTRSSDRRQSDRTQRVDWPVKAEDGDDKKLSMDRSKGDGMLSEKEGVDDILKTSLDPGNSKGDGTLSKQRTSREFEQTSTRPQPQIDSLRLERTDVPKPSSYVPKYEGGASSDYRRSRHTQKVHWSKNTEDGDVDILDSSKGKS</sequence>
<feature type="non-terminal residue" evidence="3">
    <location>
        <position position="532"/>
    </location>
</feature>
<dbReference type="Proteomes" id="UP001163846">
    <property type="component" value="Unassembled WGS sequence"/>
</dbReference>
<keyword evidence="2" id="KW-0732">Signal</keyword>
<dbReference type="AlphaFoldDB" id="A0AA38NVH3"/>
<feature type="compositionally biased region" description="Basic and acidic residues" evidence="1">
    <location>
        <begin position="383"/>
        <end position="439"/>
    </location>
</feature>
<feature type="compositionally biased region" description="Basic residues" evidence="1">
    <location>
        <begin position="504"/>
        <end position="513"/>
    </location>
</feature>
<comment type="caution">
    <text evidence="3">The sequence shown here is derived from an EMBL/GenBank/DDBJ whole genome shotgun (WGS) entry which is preliminary data.</text>
</comment>
<evidence type="ECO:0000313" key="4">
    <source>
        <dbReference type="Proteomes" id="UP001163846"/>
    </source>
</evidence>
<feature type="compositionally biased region" description="Basic and acidic residues" evidence="1">
    <location>
        <begin position="173"/>
        <end position="185"/>
    </location>
</feature>
<feature type="compositionally biased region" description="Polar residues" evidence="1">
    <location>
        <begin position="465"/>
        <end position="474"/>
    </location>
</feature>
<organism evidence="3 4">
    <name type="scientific">Lentinula raphanica</name>
    <dbReference type="NCBI Taxonomy" id="153919"/>
    <lineage>
        <taxon>Eukaryota</taxon>
        <taxon>Fungi</taxon>
        <taxon>Dikarya</taxon>
        <taxon>Basidiomycota</taxon>
        <taxon>Agaricomycotina</taxon>
        <taxon>Agaricomycetes</taxon>
        <taxon>Agaricomycetidae</taxon>
        <taxon>Agaricales</taxon>
        <taxon>Marasmiineae</taxon>
        <taxon>Omphalotaceae</taxon>
        <taxon>Lentinula</taxon>
    </lineage>
</organism>
<feature type="compositionally biased region" description="Basic residues" evidence="1">
    <location>
        <begin position="263"/>
        <end position="275"/>
    </location>
</feature>
<proteinExistence type="predicted"/>
<feature type="region of interest" description="Disordered" evidence="1">
    <location>
        <begin position="251"/>
        <end position="532"/>
    </location>
</feature>
<keyword evidence="4" id="KW-1185">Reference proteome</keyword>
<feature type="compositionally biased region" description="Basic and acidic residues" evidence="1">
    <location>
        <begin position="251"/>
        <end position="262"/>
    </location>
</feature>
<reference evidence="3" key="1">
    <citation type="submission" date="2022-08" db="EMBL/GenBank/DDBJ databases">
        <authorList>
            <consortium name="DOE Joint Genome Institute"/>
            <person name="Min B."/>
            <person name="Riley R."/>
            <person name="Sierra-Patev S."/>
            <person name="Naranjo-Ortiz M."/>
            <person name="Looney B."/>
            <person name="Konkel Z."/>
            <person name="Slot J.C."/>
            <person name="Sakamoto Y."/>
            <person name="Steenwyk J.L."/>
            <person name="Rokas A."/>
            <person name="Carro J."/>
            <person name="Camarero S."/>
            <person name="Ferreira P."/>
            <person name="Molpeceres G."/>
            <person name="Ruiz-Duenas F.J."/>
            <person name="Serrano A."/>
            <person name="Henrissat B."/>
            <person name="Drula E."/>
            <person name="Hughes K.W."/>
            <person name="Mata J.L."/>
            <person name="Ishikawa N.K."/>
            <person name="Vargas-Isla R."/>
            <person name="Ushijima S."/>
            <person name="Smith C.A."/>
            <person name="Ahrendt S."/>
            <person name="Andreopoulos W."/>
            <person name="He G."/>
            <person name="Labutti K."/>
            <person name="Lipzen A."/>
            <person name="Ng V."/>
            <person name="Sandor L."/>
            <person name="Barry K."/>
            <person name="Martinez A.T."/>
            <person name="Xiao Y."/>
            <person name="Gibbons J.G."/>
            <person name="Terashima K."/>
            <person name="Hibbett D.S."/>
            <person name="Grigoriev I.V."/>
        </authorList>
    </citation>
    <scope>NUCLEOTIDE SEQUENCE</scope>
    <source>
        <strain evidence="3">TFB9207</strain>
    </source>
</reference>
<evidence type="ECO:0000313" key="3">
    <source>
        <dbReference type="EMBL" id="KAJ3831295.1"/>
    </source>
</evidence>
<feature type="compositionally biased region" description="Basic and acidic residues" evidence="1">
    <location>
        <begin position="356"/>
        <end position="370"/>
    </location>
</feature>
<protein>
    <submittedName>
        <fullName evidence="3">Uncharacterized protein</fullName>
    </submittedName>
</protein>
<dbReference type="EMBL" id="MU807604">
    <property type="protein sequence ID" value="KAJ3831295.1"/>
    <property type="molecule type" value="Genomic_DNA"/>
</dbReference>
<feature type="compositionally biased region" description="Basic and acidic residues" evidence="1">
    <location>
        <begin position="302"/>
        <end position="338"/>
    </location>
</feature>
<feature type="region of interest" description="Disordered" evidence="1">
    <location>
        <begin position="165"/>
        <end position="202"/>
    </location>
</feature>